<dbReference type="InterPro" id="IPR007832">
    <property type="entry name" value="RNA_pol_Rpc34"/>
</dbReference>
<dbReference type="InParanoid" id="A0A1Z5T736"/>
<organism evidence="8 9">
    <name type="scientific">Hortaea werneckii EXF-2000</name>
    <dbReference type="NCBI Taxonomy" id="1157616"/>
    <lineage>
        <taxon>Eukaryota</taxon>
        <taxon>Fungi</taxon>
        <taxon>Dikarya</taxon>
        <taxon>Ascomycota</taxon>
        <taxon>Pezizomycotina</taxon>
        <taxon>Dothideomycetes</taxon>
        <taxon>Dothideomycetidae</taxon>
        <taxon>Mycosphaerellales</taxon>
        <taxon>Teratosphaeriaceae</taxon>
        <taxon>Hortaea</taxon>
    </lineage>
</organism>
<comment type="function">
    <text evidence="6">DNA-dependent RNA polymerase catalyzes the transcription of DNA into RNA using the four ribonucleoside triphosphates as substrates. Specific peripheric component of RNA polymerase III which synthesizes small RNAs, such as 5S rRNA and tRNAs.</text>
</comment>
<sequence>MASLVKISDDADQLYTTMLAAAHASGEGMRKVFFQSDIQNLANESSKDVKELMPLVQELTNHSLLRISKLDRALCWSTRPRDAAKAITLLNSEEKMVYSHVEDAHQKGIWLKDLKKRTNINPGTVQKTMTKLENQRLIKSIKNVRAPAQKTYMLFHLVPSDDVTGGSFFDAGDLDESLIEELSNLIIFHVRMQSWADTKPRKVRRETSPAPAEDDPAASPNSSRKRKRPATADIEDAPRKHFRYGDEDPIVEIVTQLAYPAYSRSYPTAENIHTFITTTDAIRASKAAQLTVAEIQQVIDTLVWDDRLERIGDGYRTVRGVSFKPPGYGGDEEDGIDGPGNGLTQAPCGKCPVFDLCSEGGPINAGSCTYWAKWIEGGGN</sequence>
<feature type="region of interest" description="Disordered" evidence="7">
    <location>
        <begin position="198"/>
        <end position="241"/>
    </location>
</feature>
<evidence type="ECO:0000256" key="3">
    <source>
        <dbReference type="ARBA" id="ARBA00022478"/>
    </source>
</evidence>
<dbReference type="STRING" id="1157616.A0A1Z5T736"/>
<dbReference type="SUPFAM" id="SSF46785">
    <property type="entry name" value="Winged helix' DNA-binding domain"/>
    <property type="match status" value="1"/>
</dbReference>
<dbReference type="Pfam" id="PF05158">
    <property type="entry name" value="RNA_pol_Rpc34"/>
    <property type="match status" value="1"/>
</dbReference>
<dbReference type="EMBL" id="MUNK01000106">
    <property type="protein sequence ID" value="OTA31847.1"/>
    <property type="molecule type" value="Genomic_DNA"/>
</dbReference>
<proteinExistence type="inferred from homology"/>
<protein>
    <recommendedName>
        <fullName evidence="6">DNA-directed RNA polymerase III subunit RPC6</fullName>
        <shortName evidence="6">RNA polymerase III subunit C6</shortName>
    </recommendedName>
</protein>
<dbReference type="Proteomes" id="UP000194280">
    <property type="component" value="Unassembled WGS sequence"/>
</dbReference>
<dbReference type="InterPro" id="IPR036388">
    <property type="entry name" value="WH-like_DNA-bd_sf"/>
</dbReference>
<name>A0A1Z5T736_HORWE</name>
<accession>A0A1Z5T736</accession>
<keyword evidence="5 6" id="KW-0539">Nucleus</keyword>
<evidence type="ECO:0000256" key="2">
    <source>
        <dbReference type="ARBA" id="ARBA00011038"/>
    </source>
</evidence>
<evidence type="ECO:0000313" key="9">
    <source>
        <dbReference type="Proteomes" id="UP000194280"/>
    </source>
</evidence>
<dbReference type="InterPro" id="IPR016049">
    <property type="entry name" value="RNA_pol_Rpc34-like"/>
</dbReference>
<dbReference type="PANTHER" id="PTHR12780">
    <property type="entry name" value="RNA POLYMERASE III DNA DIRECTED , 39KD SUBUNIT-RELATED"/>
    <property type="match status" value="1"/>
</dbReference>
<keyword evidence="9" id="KW-1185">Reference proteome</keyword>
<dbReference type="GO" id="GO:0005737">
    <property type="term" value="C:cytoplasm"/>
    <property type="evidence" value="ECO:0007669"/>
    <property type="project" value="UniProtKB-ARBA"/>
</dbReference>
<dbReference type="Gene3D" id="1.10.10.10">
    <property type="entry name" value="Winged helix-like DNA-binding domain superfamily/Winged helix DNA-binding domain"/>
    <property type="match status" value="1"/>
</dbReference>
<dbReference type="PIRSF" id="PIRSF028763">
    <property type="entry name" value="RNA_pol_Rpc34"/>
    <property type="match status" value="1"/>
</dbReference>
<evidence type="ECO:0000256" key="7">
    <source>
        <dbReference type="SAM" id="MobiDB-lite"/>
    </source>
</evidence>
<evidence type="ECO:0000256" key="6">
    <source>
        <dbReference type="PIRNR" id="PIRNR028763"/>
    </source>
</evidence>
<dbReference type="FunCoup" id="A0A1Z5T736">
    <property type="interactions" value="1284"/>
</dbReference>
<evidence type="ECO:0000256" key="4">
    <source>
        <dbReference type="ARBA" id="ARBA00023163"/>
    </source>
</evidence>
<dbReference type="VEuPathDB" id="FungiDB:BTJ68_09701"/>
<keyword evidence="3 6" id="KW-0240">DNA-directed RNA polymerase</keyword>
<dbReference type="FunFam" id="1.10.10.10:FF:000116">
    <property type="entry name" value="DNA-directed RNA polymerase III subunit RPC6"/>
    <property type="match status" value="1"/>
</dbReference>
<comment type="subcellular location">
    <subcellularLocation>
        <location evidence="1 6">Nucleus</location>
    </subcellularLocation>
</comment>
<comment type="caution">
    <text evidence="8">The sequence shown here is derived from an EMBL/GenBank/DDBJ whole genome shotgun (WGS) entry which is preliminary data.</text>
</comment>
<dbReference type="InterPro" id="IPR036390">
    <property type="entry name" value="WH_DNA-bd_sf"/>
</dbReference>
<evidence type="ECO:0000256" key="1">
    <source>
        <dbReference type="ARBA" id="ARBA00004123"/>
    </source>
</evidence>
<dbReference type="GO" id="GO:0005654">
    <property type="term" value="C:nucleoplasm"/>
    <property type="evidence" value="ECO:0007669"/>
    <property type="project" value="UniProtKB-ARBA"/>
</dbReference>
<evidence type="ECO:0000313" key="8">
    <source>
        <dbReference type="EMBL" id="OTA31847.1"/>
    </source>
</evidence>
<dbReference type="OrthoDB" id="613763at2759"/>
<gene>
    <name evidence="8" type="ORF">BTJ68_09701</name>
</gene>
<comment type="similarity">
    <text evidence="2 6">Belongs to the eukaryotic RPC34/RPC39 RNA polymerase subunit family.</text>
</comment>
<dbReference type="AlphaFoldDB" id="A0A1Z5T736"/>
<reference evidence="8 9" key="1">
    <citation type="submission" date="2017-01" db="EMBL/GenBank/DDBJ databases">
        <title>The recent genome duplication of the halophilic yeast Hortaea werneckii: insights from long-read sequencing.</title>
        <authorList>
            <person name="Sinha S."/>
            <person name="Flibotte S."/>
            <person name="Neira M."/>
            <person name="Lenassi M."/>
            <person name="Gostincar C."/>
            <person name="Stajich J.E."/>
            <person name="Nislow C.E."/>
        </authorList>
    </citation>
    <scope>NUCLEOTIDE SEQUENCE [LARGE SCALE GENOMIC DNA]</scope>
    <source>
        <strain evidence="8 9">EXF-2000</strain>
    </source>
</reference>
<keyword evidence="4 6" id="KW-0804">Transcription</keyword>
<dbReference type="GO" id="GO:0005666">
    <property type="term" value="C:RNA polymerase III complex"/>
    <property type="evidence" value="ECO:0007669"/>
    <property type="project" value="UniProtKB-UniRule"/>
</dbReference>
<evidence type="ECO:0000256" key="5">
    <source>
        <dbReference type="ARBA" id="ARBA00023242"/>
    </source>
</evidence>
<dbReference type="GO" id="GO:0006383">
    <property type="term" value="P:transcription by RNA polymerase III"/>
    <property type="evidence" value="ECO:0007669"/>
    <property type="project" value="UniProtKB-UniRule"/>
</dbReference>